<name>V6MB89_9BACL</name>
<evidence type="ECO:0000313" key="2">
    <source>
        <dbReference type="EMBL" id="EST55809.1"/>
    </source>
</evidence>
<accession>V6MB89</accession>
<reference evidence="2 3" key="1">
    <citation type="journal article" date="2014" name="Genome Announc.">
        <title>Draft Genome Sequence of Brevibacillus panacihumi Strain W25, a Halotolerant Hydrocarbon-Degrading Bacterium.</title>
        <authorList>
            <person name="Wang X."/>
            <person name="Jin D."/>
            <person name="Zhou L."/>
            <person name="Wu L."/>
            <person name="An W."/>
            <person name="Chen Y."/>
            <person name="Zhao L."/>
        </authorList>
    </citation>
    <scope>NUCLEOTIDE SEQUENCE [LARGE SCALE GENOMIC DNA]</scope>
    <source>
        <strain evidence="2 3">W25</strain>
    </source>
</reference>
<organism evidence="2 3">
    <name type="scientific">Brevibacillus panacihumi W25</name>
    <dbReference type="NCBI Taxonomy" id="1408254"/>
    <lineage>
        <taxon>Bacteria</taxon>
        <taxon>Bacillati</taxon>
        <taxon>Bacillota</taxon>
        <taxon>Bacilli</taxon>
        <taxon>Bacillales</taxon>
        <taxon>Paenibacillaceae</taxon>
        <taxon>Brevibacillus</taxon>
    </lineage>
</organism>
<dbReference type="HOGENOM" id="CLU_185866_0_0_9"/>
<dbReference type="STRING" id="1408254.T458_00325"/>
<dbReference type="PATRIC" id="fig|1408254.3.peg.66"/>
<sequence>MAKIEVFVAGTYLCEDIVKQVNQFACSKCDVVIYDLHQCSATSEMKDIAKQYGVQSVPCVVLNGKVIDVEKVKKEKMHEHPALGRERMDLNRI</sequence>
<dbReference type="AlphaFoldDB" id="V6MB89"/>
<evidence type="ECO:0000259" key="1">
    <source>
        <dbReference type="Pfam" id="PF13192"/>
    </source>
</evidence>
<comment type="caution">
    <text evidence="2">The sequence shown here is derived from an EMBL/GenBank/DDBJ whole genome shotgun (WGS) entry which is preliminary data.</text>
</comment>
<feature type="domain" description="Thioredoxin-like fold" evidence="1">
    <location>
        <begin position="3"/>
        <end position="67"/>
    </location>
</feature>
<dbReference type="Proteomes" id="UP000017973">
    <property type="component" value="Unassembled WGS sequence"/>
</dbReference>
<dbReference type="eggNOG" id="COG0526">
    <property type="taxonomic scope" value="Bacteria"/>
</dbReference>
<evidence type="ECO:0000313" key="3">
    <source>
        <dbReference type="Proteomes" id="UP000017973"/>
    </source>
</evidence>
<dbReference type="Pfam" id="PF13192">
    <property type="entry name" value="Thioredoxin_3"/>
    <property type="match status" value="1"/>
</dbReference>
<dbReference type="EMBL" id="AYJU01000001">
    <property type="protein sequence ID" value="EST55809.1"/>
    <property type="molecule type" value="Genomic_DNA"/>
</dbReference>
<keyword evidence="3" id="KW-1185">Reference proteome</keyword>
<dbReference type="Gene3D" id="3.40.30.10">
    <property type="entry name" value="Glutaredoxin"/>
    <property type="match status" value="1"/>
</dbReference>
<gene>
    <name evidence="2" type="ORF">T458_00325</name>
</gene>
<dbReference type="InterPro" id="IPR012336">
    <property type="entry name" value="Thioredoxin-like_fold"/>
</dbReference>
<protein>
    <recommendedName>
        <fullName evidence="1">Thioredoxin-like fold domain-containing protein</fullName>
    </recommendedName>
</protein>
<dbReference type="InterPro" id="IPR036249">
    <property type="entry name" value="Thioredoxin-like_sf"/>
</dbReference>
<proteinExistence type="predicted"/>
<dbReference type="OrthoDB" id="2080764at2"/>
<dbReference type="SUPFAM" id="SSF52833">
    <property type="entry name" value="Thioredoxin-like"/>
    <property type="match status" value="1"/>
</dbReference>
<dbReference type="RefSeq" id="WP_023554163.1">
    <property type="nucleotide sequence ID" value="NZ_KI629782.1"/>
</dbReference>